<evidence type="ECO:0000256" key="7">
    <source>
        <dbReference type="ARBA" id="ARBA00023128"/>
    </source>
</evidence>
<dbReference type="GO" id="GO:0015078">
    <property type="term" value="F:proton transmembrane transporter activity"/>
    <property type="evidence" value="ECO:0007669"/>
    <property type="project" value="InterPro"/>
</dbReference>
<dbReference type="AlphaFoldDB" id="A0A9W8E957"/>
<dbReference type="OrthoDB" id="437at2759"/>
<dbReference type="GO" id="GO:0045259">
    <property type="term" value="C:proton-transporting ATP synthase complex"/>
    <property type="evidence" value="ECO:0007669"/>
    <property type="project" value="UniProtKB-KW"/>
</dbReference>
<comment type="similarity">
    <text evidence="2">Belongs to the ATPase g subunit family.</text>
</comment>
<accession>A0A9W8E957</accession>
<evidence type="ECO:0000256" key="5">
    <source>
        <dbReference type="ARBA" id="ARBA00022781"/>
    </source>
</evidence>
<evidence type="ECO:0000256" key="3">
    <source>
        <dbReference type="ARBA" id="ARBA00022448"/>
    </source>
</evidence>
<keyword evidence="4" id="KW-0138">CF(0)</keyword>
<dbReference type="GO" id="GO:0015986">
    <property type="term" value="P:proton motive force-driven ATP synthesis"/>
    <property type="evidence" value="ECO:0007669"/>
    <property type="project" value="InterPro"/>
</dbReference>
<dbReference type="EMBL" id="JANBPY010000109">
    <property type="protein sequence ID" value="KAJ1968988.1"/>
    <property type="molecule type" value="Genomic_DNA"/>
</dbReference>
<keyword evidence="11" id="KW-1185">Reference proteome</keyword>
<keyword evidence="5" id="KW-0375">Hydrogen ion transport</keyword>
<dbReference type="Pfam" id="PF04718">
    <property type="entry name" value="ATP-synt_G"/>
    <property type="match status" value="1"/>
</dbReference>
<evidence type="ECO:0000256" key="4">
    <source>
        <dbReference type="ARBA" id="ARBA00022547"/>
    </source>
</evidence>
<gene>
    <name evidence="10" type="primary">ATP20</name>
    <name evidence="10" type="ORF">IWQ62_000911</name>
</gene>
<keyword evidence="7" id="KW-0496">Mitochondrion</keyword>
<name>A0A9W8E957_9FUNG</name>
<evidence type="ECO:0000313" key="11">
    <source>
        <dbReference type="Proteomes" id="UP001150925"/>
    </source>
</evidence>
<evidence type="ECO:0000256" key="8">
    <source>
        <dbReference type="ARBA" id="ARBA00023136"/>
    </source>
</evidence>
<dbReference type="GO" id="GO:0031966">
    <property type="term" value="C:mitochondrial membrane"/>
    <property type="evidence" value="ECO:0007669"/>
    <property type="project" value="UniProtKB-SubCell"/>
</dbReference>
<evidence type="ECO:0000313" key="10">
    <source>
        <dbReference type="EMBL" id="KAJ1968988.1"/>
    </source>
</evidence>
<organism evidence="10 11">
    <name type="scientific">Dispira parvispora</name>
    <dbReference type="NCBI Taxonomy" id="1520584"/>
    <lineage>
        <taxon>Eukaryota</taxon>
        <taxon>Fungi</taxon>
        <taxon>Fungi incertae sedis</taxon>
        <taxon>Zoopagomycota</taxon>
        <taxon>Kickxellomycotina</taxon>
        <taxon>Dimargaritomycetes</taxon>
        <taxon>Dimargaritales</taxon>
        <taxon>Dimargaritaceae</taxon>
        <taxon>Dispira</taxon>
    </lineage>
</organism>
<protein>
    <submittedName>
        <fullName evidence="10">ATP synthase subunit G atp20</fullName>
    </submittedName>
</protein>
<keyword evidence="9" id="KW-0066">ATP synthesis</keyword>
<dbReference type="InterPro" id="IPR006808">
    <property type="entry name" value="ATP_synth_F0_gsu_mt"/>
</dbReference>
<dbReference type="Proteomes" id="UP001150925">
    <property type="component" value="Unassembled WGS sequence"/>
</dbReference>
<comment type="caution">
    <text evidence="10">The sequence shown here is derived from an EMBL/GenBank/DDBJ whole genome shotgun (WGS) entry which is preliminary data.</text>
</comment>
<sequence length="148" mass="16501">MASRLIFSRVSRVAQPHSRQLTTQEVLEKSKVFANKAITTVGAQTNSLVRTAQSVPPKINGFVDCTLYWSRVTKEIAKEVYKKEDLAPPSLADYSAARKQLEDLFKSEALKKLTRDDLIKAAVVGIEIAGFFWIGEIIGRRSLVGYDV</sequence>
<keyword evidence="6" id="KW-0406">Ion transport</keyword>
<evidence type="ECO:0000256" key="2">
    <source>
        <dbReference type="ARBA" id="ARBA00005699"/>
    </source>
</evidence>
<proteinExistence type="inferred from homology"/>
<reference evidence="10" key="1">
    <citation type="submission" date="2022-07" db="EMBL/GenBank/DDBJ databases">
        <title>Phylogenomic reconstructions and comparative analyses of Kickxellomycotina fungi.</title>
        <authorList>
            <person name="Reynolds N.K."/>
            <person name="Stajich J.E."/>
            <person name="Barry K."/>
            <person name="Grigoriev I.V."/>
            <person name="Crous P."/>
            <person name="Smith M.E."/>
        </authorList>
    </citation>
    <scope>NUCLEOTIDE SEQUENCE</scope>
    <source>
        <strain evidence="10">RSA 1196</strain>
    </source>
</reference>
<evidence type="ECO:0000256" key="6">
    <source>
        <dbReference type="ARBA" id="ARBA00023065"/>
    </source>
</evidence>
<keyword evidence="3" id="KW-0813">Transport</keyword>
<evidence type="ECO:0000256" key="9">
    <source>
        <dbReference type="ARBA" id="ARBA00023310"/>
    </source>
</evidence>
<keyword evidence="8" id="KW-0472">Membrane</keyword>
<evidence type="ECO:0000256" key="1">
    <source>
        <dbReference type="ARBA" id="ARBA00004325"/>
    </source>
</evidence>
<comment type="subcellular location">
    <subcellularLocation>
        <location evidence="1">Mitochondrion membrane</location>
    </subcellularLocation>
</comment>